<dbReference type="Proteomes" id="UP000070444">
    <property type="component" value="Unassembled WGS sequence"/>
</dbReference>
<dbReference type="EMBL" id="KQ964530">
    <property type="protein sequence ID" value="KXN69568.1"/>
    <property type="molecule type" value="Genomic_DNA"/>
</dbReference>
<gene>
    <name evidence="1" type="ORF">CONCODRAFT_71370</name>
</gene>
<dbReference type="OMA" id="ADSEWNT"/>
<proteinExistence type="predicted"/>
<organism evidence="1 2">
    <name type="scientific">Conidiobolus coronatus (strain ATCC 28846 / CBS 209.66 / NRRL 28638)</name>
    <name type="common">Delacroixia coronata</name>
    <dbReference type="NCBI Taxonomy" id="796925"/>
    <lineage>
        <taxon>Eukaryota</taxon>
        <taxon>Fungi</taxon>
        <taxon>Fungi incertae sedis</taxon>
        <taxon>Zoopagomycota</taxon>
        <taxon>Entomophthoromycotina</taxon>
        <taxon>Entomophthoromycetes</taxon>
        <taxon>Entomophthorales</taxon>
        <taxon>Ancylistaceae</taxon>
        <taxon>Conidiobolus</taxon>
    </lineage>
</organism>
<dbReference type="AlphaFoldDB" id="A0A137P3J6"/>
<sequence>MIKAKSGSKWTANELDYFNIVVSNVDRFRNFFGIEPAELPETVRTFVNIDLKRCVRQLYAATRLNINAESSVNDFAVKVLELCEHDDGGRTVGTRPEIDLLMTGKIKYAKPDAYVHTDNDGIVLLVQEDKNWRTRSTKIRDVEAQVIAEAIAAYQYNRNKDMLAHRPEVLEQQFPCIVMFGAYPMFYLITVTNMLSQAVASGSKPSVPTEVKKFSIPPIEGIIGDTLYDREKRLRIMQAYIAFKRFL</sequence>
<evidence type="ECO:0000313" key="2">
    <source>
        <dbReference type="Proteomes" id="UP000070444"/>
    </source>
</evidence>
<name>A0A137P3J6_CONC2</name>
<dbReference type="OrthoDB" id="2408168at2759"/>
<evidence type="ECO:0000313" key="1">
    <source>
        <dbReference type="EMBL" id="KXN69568.1"/>
    </source>
</evidence>
<keyword evidence="2" id="KW-1185">Reference proteome</keyword>
<reference evidence="1 2" key="1">
    <citation type="journal article" date="2015" name="Genome Biol. Evol.">
        <title>Phylogenomic analyses indicate that early fungi evolved digesting cell walls of algal ancestors of land plants.</title>
        <authorList>
            <person name="Chang Y."/>
            <person name="Wang S."/>
            <person name="Sekimoto S."/>
            <person name="Aerts A.L."/>
            <person name="Choi C."/>
            <person name="Clum A."/>
            <person name="LaButti K.M."/>
            <person name="Lindquist E.A."/>
            <person name="Yee Ngan C."/>
            <person name="Ohm R.A."/>
            <person name="Salamov A.A."/>
            <person name="Grigoriev I.V."/>
            <person name="Spatafora J.W."/>
            <person name="Berbee M.L."/>
        </authorList>
    </citation>
    <scope>NUCLEOTIDE SEQUENCE [LARGE SCALE GENOMIC DNA]</scope>
    <source>
        <strain evidence="1 2">NRRL 28638</strain>
    </source>
</reference>
<accession>A0A137P3J6</accession>
<protein>
    <submittedName>
        <fullName evidence="1">Uncharacterized protein</fullName>
    </submittedName>
</protein>